<proteinExistence type="predicted"/>
<dbReference type="InterPro" id="IPR011009">
    <property type="entry name" value="Kinase-like_dom_sf"/>
</dbReference>
<protein>
    <submittedName>
        <fullName evidence="1">Uncharacterized protein</fullName>
    </submittedName>
</protein>
<evidence type="ECO:0000313" key="2">
    <source>
        <dbReference type="Proteomes" id="UP000836841"/>
    </source>
</evidence>
<evidence type="ECO:0000313" key="1">
    <source>
        <dbReference type="EMBL" id="CAH2047911.1"/>
    </source>
</evidence>
<dbReference type="SUPFAM" id="SSF56112">
    <property type="entry name" value="Protein kinase-like (PK-like)"/>
    <property type="match status" value="1"/>
</dbReference>
<feature type="non-terminal residue" evidence="1">
    <location>
        <position position="153"/>
    </location>
</feature>
<organism evidence="1 2">
    <name type="scientific">Thlaspi arvense</name>
    <name type="common">Field penny-cress</name>
    <dbReference type="NCBI Taxonomy" id="13288"/>
    <lineage>
        <taxon>Eukaryota</taxon>
        <taxon>Viridiplantae</taxon>
        <taxon>Streptophyta</taxon>
        <taxon>Embryophyta</taxon>
        <taxon>Tracheophyta</taxon>
        <taxon>Spermatophyta</taxon>
        <taxon>Magnoliopsida</taxon>
        <taxon>eudicotyledons</taxon>
        <taxon>Gunneridae</taxon>
        <taxon>Pentapetalae</taxon>
        <taxon>rosids</taxon>
        <taxon>malvids</taxon>
        <taxon>Brassicales</taxon>
        <taxon>Brassicaceae</taxon>
        <taxon>Thlaspideae</taxon>
        <taxon>Thlaspi</taxon>
    </lineage>
</organism>
<dbReference type="Proteomes" id="UP000836841">
    <property type="component" value="Chromosome 2"/>
</dbReference>
<reference evidence="1 2" key="1">
    <citation type="submission" date="2022-03" db="EMBL/GenBank/DDBJ databases">
        <authorList>
            <person name="Nunn A."/>
            <person name="Chopra R."/>
            <person name="Nunn A."/>
            <person name="Contreras Garrido A."/>
        </authorList>
    </citation>
    <scope>NUCLEOTIDE SEQUENCE [LARGE SCALE GENOMIC DNA]</scope>
</reference>
<dbReference type="EMBL" id="OU466858">
    <property type="protein sequence ID" value="CAH2047911.1"/>
    <property type="molecule type" value="Genomic_DNA"/>
</dbReference>
<dbReference type="Gene3D" id="1.10.510.10">
    <property type="entry name" value="Transferase(Phosphotransferase) domain 1"/>
    <property type="match status" value="1"/>
</dbReference>
<dbReference type="PANTHER" id="PTHR27006:SF619">
    <property type="entry name" value="CYSTEINE-RICH RECEPTOR-LIKE PROTEIN KINASE 15"/>
    <property type="match status" value="1"/>
</dbReference>
<dbReference type="PANTHER" id="PTHR27006">
    <property type="entry name" value="PROMASTIGOTE SURFACE ANTIGEN PROTEIN PSA"/>
    <property type="match status" value="1"/>
</dbReference>
<gene>
    <name evidence="1" type="ORF">TAV2_LOCUS6869</name>
</gene>
<name>A0AAU9RVX9_THLAR</name>
<dbReference type="AlphaFoldDB" id="A0AAU9RVX9"/>
<keyword evidence="2" id="KW-1185">Reference proteome</keyword>
<accession>A0AAU9RVX9</accession>
<sequence>MMLVYEVMPKKSLDGYRFEKSDVFSIGVILLKIVSGRKNSSFYNNDKNLNLFDYALKLWNDGQAIALVDPRIYDEAFENEIRRCVHIGLLCVQDHSDDRPCISTVISMLGNENVDLPELKQPLFIAIQNASDGVSLLQIASINCVSLTSVSER</sequence>